<dbReference type="AlphaFoldDB" id="A0A7R7VML2"/>
<feature type="region of interest" description="Disordered" evidence="5">
    <location>
        <begin position="1"/>
        <end position="32"/>
    </location>
</feature>
<gene>
    <name evidence="8" type="ORF">ACHE_30696S</name>
</gene>
<dbReference type="Pfam" id="PF13532">
    <property type="entry name" value="2OG-FeII_Oxy_2"/>
    <property type="match status" value="1"/>
</dbReference>
<dbReference type="SUPFAM" id="SSF51197">
    <property type="entry name" value="Clavaminate synthase-like"/>
    <property type="match status" value="1"/>
</dbReference>
<keyword evidence="3" id="KW-0862">Zinc</keyword>
<organism evidence="8 9">
    <name type="scientific">Aspergillus chevalieri</name>
    <name type="common">Eurotium chevalieri</name>
    <dbReference type="NCBI Taxonomy" id="182096"/>
    <lineage>
        <taxon>Eukaryota</taxon>
        <taxon>Fungi</taxon>
        <taxon>Dikarya</taxon>
        <taxon>Ascomycota</taxon>
        <taxon>Pezizomycotina</taxon>
        <taxon>Eurotiomycetes</taxon>
        <taxon>Eurotiomycetidae</taxon>
        <taxon>Eurotiales</taxon>
        <taxon>Aspergillaceae</taxon>
        <taxon>Aspergillus</taxon>
        <taxon>Aspergillus subgen. Aspergillus</taxon>
    </lineage>
</organism>
<evidence type="ECO:0000259" key="6">
    <source>
        <dbReference type="PROSITE" id="PS51471"/>
    </source>
</evidence>
<dbReference type="InterPro" id="IPR032854">
    <property type="entry name" value="ALKBH3"/>
</dbReference>
<dbReference type="Proteomes" id="UP000637239">
    <property type="component" value="Chromosome 3"/>
</dbReference>
<feature type="compositionally biased region" description="Low complexity" evidence="5">
    <location>
        <begin position="14"/>
        <end position="27"/>
    </location>
</feature>
<evidence type="ECO:0008006" key="10">
    <source>
        <dbReference type="Google" id="ProtNLM"/>
    </source>
</evidence>
<evidence type="ECO:0000256" key="2">
    <source>
        <dbReference type="ARBA" id="ARBA00022771"/>
    </source>
</evidence>
<keyword evidence="1" id="KW-0479">Metal-binding</keyword>
<keyword evidence="9" id="KW-1185">Reference proteome</keyword>
<feature type="domain" description="Fe2OG dioxygenase" evidence="6">
    <location>
        <begin position="273"/>
        <end position="399"/>
    </location>
</feature>
<accession>A0A7R7VML2</accession>
<evidence type="ECO:0000259" key="7">
    <source>
        <dbReference type="PROSITE" id="PS51999"/>
    </source>
</evidence>
<evidence type="ECO:0000256" key="5">
    <source>
        <dbReference type="SAM" id="MobiDB-lite"/>
    </source>
</evidence>
<dbReference type="RefSeq" id="XP_043135231.1">
    <property type="nucleotide sequence ID" value="XM_043277343.1"/>
</dbReference>
<dbReference type="InterPro" id="IPR037151">
    <property type="entry name" value="AlkB-like_sf"/>
</dbReference>
<dbReference type="GO" id="GO:0006307">
    <property type="term" value="P:DNA alkylation repair"/>
    <property type="evidence" value="ECO:0007669"/>
    <property type="project" value="InterPro"/>
</dbReference>
<evidence type="ECO:0000313" key="9">
    <source>
        <dbReference type="Proteomes" id="UP000637239"/>
    </source>
</evidence>
<dbReference type="PROSITE" id="PS51471">
    <property type="entry name" value="FE2OG_OXY"/>
    <property type="match status" value="1"/>
</dbReference>
<evidence type="ECO:0000256" key="3">
    <source>
        <dbReference type="ARBA" id="ARBA00022833"/>
    </source>
</evidence>
<reference evidence="8" key="2">
    <citation type="submission" date="2021-02" db="EMBL/GenBank/DDBJ databases">
        <title>Aspergillus chevalieri M1 genome sequence.</title>
        <authorList>
            <person name="Kadooka C."/>
            <person name="Mori K."/>
            <person name="Futagami T."/>
        </authorList>
    </citation>
    <scope>NUCLEOTIDE SEQUENCE</scope>
    <source>
        <strain evidence="8">M1</strain>
    </source>
</reference>
<evidence type="ECO:0000256" key="4">
    <source>
        <dbReference type="PROSITE-ProRule" id="PRU01343"/>
    </source>
</evidence>
<dbReference type="FunFam" id="2.60.120.590:FF:000010">
    <property type="entry name" value="GRF zinc finger domain protein"/>
    <property type="match status" value="1"/>
</dbReference>
<keyword evidence="2 4" id="KW-0863">Zinc-finger</keyword>
<dbReference type="EMBL" id="AP024418">
    <property type="protein sequence ID" value="BCR86709.1"/>
    <property type="molecule type" value="Genomic_DNA"/>
</dbReference>
<dbReference type="InterPro" id="IPR010666">
    <property type="entry name" value="Znf_GRF"/>
</dbReference>
<dbReference type="PANTHER" id="PTHR31212">
    <property type="entry name" value="ALPHA-KETOGLUTARATE-DEPENDENT DIOXYGENASE ALKB HOMOLOG 3"/>
    <property type="match status" value="1"/>
</dbReference>
<dbReference type="GeneID" id="66981068"/>
<dbReference type="InterPro" id="IPR027450">
    <property type="entry name" value="AlkB-like"/>
</dbReference>
<dbReference type="PANTHER" id="PTHR31212:SF4">
    <property type="entry name" value="ALPHA-KETOGLUTARATE-DEPENDENT DIOXYGENASE ALKB HOMOLOG 3"/>
    <property type="match status" value="1"/>
</dbReference>
<dbReference type="PROSITE" id="PS51999">
    <property type="entry name" value="ZF_GRF"/>
    <property type="match status" value="1"/>
</dbReference>
<sequence length="488" mass="54988">MDAFVSRKRPRLAQSPQPSTPPTSTTSSDEESTEVKLALLLSVFPNVKQEALLDTLVSCGGSVKGASSVLSTPQNQQQQQRRTASMEPATTTTSSSKKRATPSRIQTSLLSHLKPSPKPNANLPFPRKPQRQEQLLTRKGRTLHLYTPQDIATHTPCTIIHNFLPTHTATALLQELLHESPHFSRHRFQLFERTVQSPHSASVYVSTPEEYRQQTSEYTYGGTYRSNVRQVTPHMRDVSAKVQDAVNEEIRRRIRDVYPGGEKLRYQSPKTWRPNAAFVNCYDGPAESVGFHSDELTYLGPRAVIGSLSLGVEREFRVRRVVADDDGDDDSDTTAQKQKQNARADAQGQISIHLPHNSLLVMHAEMQEEWKHAITPAKTVNPHPVSGNRRINITYRWYRDSLHPRCTPKCRCGTHAILRCAQRKRGTRGRYMWMCYAVFAPGGKGCSFFQWAEFDDDGEPLWANKPTEEQAPTLTNFVASQSSDDKGR</sequence>
<dbReference type="CDD" id="cd14279">
    <property type="entry name" value="CUE"/>
    <property type="match status" value="1"/>
</dbReference>
<feature type="region of interest" description="Disordered" evidence="5">
    <location>
        <begin position="66"/>
        <end position="132"/>
    </location>
</feature>
<dbReference type="GO" id="GO:0008270">
    <property type="term" value="F:zinc ion binding"/>
    <property type="evidence" value="ECO:0007669"/>
    <property type="project" value="UniProtKB-KW"/>
</dbReference>
<evidence type="ECO:0000313" key="8">
    <source>
        <dbReference type="EMBL" id="BCR86709.1"/>
    </source>
</evidence>
<feature type="domain" description="GRF-type" evidence="7">
    <location>
        <begin position="410"/>
        <end position="455"/>
    </location>
</feature>
<evidence type="ECO:0000256" key="1">
    <source>
        <dbReference type="ARBA" id="ARBA00022723"/>
    </source>
</evidence>
<dbReference type="KEGG" id="ache:ACHE_30696S"/>
<dbReference type="InterPro" id="IPR005123">
    <property type="entry name" value="Oxoglu/Fe-dep_dioxygenase_dom"/>
</dbReference>
<name>A0A7R7VML2_ASPCH</name>
<feature type="compositionally biased region" description="Basic residues" evidence="5">
    <location>
        <begin position="1"/>
        <end position="11"/>
    </location>
</feature>
<dbReference type="GO" id="GO:0051213">
    <property type="term" value="F:dioxygenase activity"/>
    <property type="evidence" value="ECO:0007669"/>
    <property type="project" value="InterPro"/>
</dbReference>
<dbReference type="Gene3D" id="2.60.120.590">
    <property type="entry name" value="Alpha-ketoglutarate-dependent dioxygenase AlkB-like"/>
    <property type="match status" value="1"/>
</dbReference>
<proteinExistence type="predicted"/>
<protein>
    <recommendedName>
        <fullName evidence="10">Fe2OG dioxygenase domain-containing protein</fullName>
    </recommendedName>
</protein>
<reference evidence="8" key="1">
    <citation type="submission" date="2021-01" db="EMBL/GenBank/DDBJ databases">
        <authorList>
            <consortium name="Aspergillus chevalieri M1 genome sequencing consortium"/>
            <person name="Kazuki M."/>
            <person name="Futagami T."/>
        </authorList>
    </citation>
    <scope>NUCLEOTIDE SEQUENCE</scope>
    <source>
        <strain evidence="8">M1</strain>
    </source>
</reference>